<protein>
    <submittedName>
        <fullName evidence="1">Uncharacterized protein</fullName>
    </submittedName>
</protein>
<sequence>MDDYKTEYDPEWVLATLNDAKEALENLIAYVEDNPDAVKETLDDGIQDVYAKLNYAYNSAKDGPEALMTMDDDDLVAFPIMLPFKHGVDVTRE</sequence>
<comment type="caution">
    <text evidence="1">The sequence shown here is derived from an EMBL/GenBank/DDBJ whole genome shotgun (WGS) entry which is preliminary data.</text>
</comment>
<dbReference type="AlphaFoldDB" id="A0A6L6YI68"/>
<gene>
    <name evidence="1" type="ORF">E5987_08950</name>
</gene>
<evidence type="ECO:0000313" key="2">
    <source>
        <dbReference type="Proteomes" id="UP000472580"/>
    </source>
</evidence>
<dbReference type="RefSeq" id="WP_160335752.1">
    <property type="nucleotide sequence ID" value="NZ_WSRP01000027.1"/>
</dbReference>
<dbReference type="EMBL" id="WSRP01000027">
    <property type="protein sequence ID" value="MVX57327.1"/>
    <property type="molecule type" value="Genomic_DNA"/>
</dbReference>
<accession>A0A6L6YI68</accession>
<proteinExistence type="predicted"/>
<dbReference type="Proteomes" id="UP000472580">
    <property type="component" value="Unassembled WGS sequence"/>
</dbReference>
<keyword evidence="2" id="KW-1185">Reference proteome</keyword>
<reference evidence="1 2" key="1">
    <citation type="submission" date="2019-12" db="EMBL/GenBank/DDBJ databases">
        <title>Microbes associate with the intestines of laboratory mice.</title>
        <authorList>
            <person name="Navarre W."/>
            <person name="Wong E."/>
        </authorList>
    </citation>
    <scope>NUCLEOTIDE SEQUENCE [LARGE SCALE GENOMIC DNA]</scope>
    <source>
        <strain evidence="1 2">NM82_D38</strain>
    </source>
</reference>
<dbReference type="OrthoDB" id="7068501at2"/>
<organism evidence="1 2">
    <name type="scientific">Parasutterella muris</name>
    <dbReference type="NCBI Taxonomy" id="2565572"/>
    <lineage>
        <taxon>Bacteria</taxon>
        <taxon>Pseudomonadati</taxon>
        <taxon>Pseudomonadota</taxon>
        <taxon>Betaproteobacteria</taxon>
        <taxon>Burkholderiales</taxon>
        <taxon>Sutterellaceae</taxon>
        <taxon>Parasutterella</taxon>
    </lineage>
</organism>
<evidence type="ECO:0000313" key="1">
    <source>
        <dbReference type="EMBL" id="MVX57327.1"/>
    </source>
</evidence>
<name>A0A6L6YI68_9BURK</name>